<dbReference type="PROSITE" id="PS51006">
    <property type="entry name" value="PABS_2"/>
    <property type="match status" value="1"/>
</dbReference>
<dbReference type="CDD" id="cd02440">
    <property type="entry name" value="AdoMet_MTases"/>
    <property type="match status" value="1"/>
</dbReference>
<gene>
    <name evidence="5" type="primary">speE</name>
    <name evidence="8" type="ORF">HNV28_25495</name>
</gene>
<dbReference type="Gene3D" id="3.40.50.150">
    <property type="entry name" value="Vaccinia Virus protein VP39"/>
    <property type="match status" value="1"/>
</dbReference>
<evidence type="ECO:0000313" key="8">
    <source>
        <dbReference type="EMBL" id="NOJ81645.1"/>
    </source>
</evidence>
<feature type="binding site" evidence="5">
    <location>
        <begin position="614"/>
        <end position="615"/>
    </location>
    <ligand>
        <name>S-methyl-5'-thioadenosine</name>
        <dbReference type="ChEBI" id="CHEBI:17509"/>
    </ligand>
</feature>
<dbReference type="UniPathway" id="UPA00248">
    <property type="reaction ID" value="UER00314"/>
</dbReference>
<feature type="binding site" evidence="5">
    <location>
        <position position="583"/>
    </location>
    <ligand>
        <name>S-methyl-5'-thioadenosine</name>
        <dbReference type="ChEBI" id="CHEBI:17509"/>
    </ligand>
</feature>
<evidence type="ECO:0000313" key="9">
    <source>
        <dbReference type="Proteomes" id="UP000533080"/>
    </source>
</evidence>
<dbReference type="SUPFAM" id="SSF103473">
    <property type="entry name" value="MFS general substrate transporter"/>
    <property type="match status" value="1"/>
</dbReference>
<keyword evidence="3 5" id="KW-0745">Spermidine biosynthesis</keyword>
<comment type="caution">
    <text evidence="5 6">Lacks conserved residue(s) required for the propagation of feature annotation.</text>
</comment>
<comment type="pathway">
    <text evidence="5">Amine and polyamine biosynthesis; spermidine biosynthesis; spermidine from putrescine: step 1/1.</text>
</comment>
<feature type="transmembrane region" description="Helical" evidence="5">
    <location>
        <begin position="155"/>
        <end position="174"/>
    </location>
</feature>
<dbReference type="EMBL" id="JABFNT010000095">
    <property type="protein sequence ID" value="NOJ81645.1"/>
    <property type="molecule type" value="Genomic_DNA"/>
</dbReference>
<dbReference type="InterPro" id="IPR029063">
    <property type="entry name" value="SAM-dependent_MTases_sf"/>
</dbReference>
<dbReference type="AlphaFoldDB" id="A0A7Y4MTI9"/>
<dbReference type="PANTHER" id="PTHR11558:SF11">
    <property type="entry name" value="SPERMIDINE SYNTHASE"/>
    <property type="match status" value="1"/>
</dbReference>
<proteinExistence type="inferred from homology"/>
<feature type="transmembrane region" description="Helical" evidence="5">
    <location>
        <begin position="387"/>
        <end position="410"/>
    </location>
</feature>
<feature type="transmembrane region" description="Helical" evidence="5">
    <location>
        <begin position="74"/>
        <end position="95"/>
    </location>
</feature>
<dbReference type="EC" id="2.5.1.16" evidence="5"/>
<keyword evidence="5" id="KW-1003">Cell membrane</keyword>
<evidence type="ECO:0000256" key="4">
    <source>
        <dbReference type="ARBA" id="ARBA00023115"/>
    </source>
</evidence>
<feature type="transmembrane region" description="Helical" evidence="5">
    <location>
        <begin position="236"/>
        <end position="256"/>
    </location>
</feature>
<dbReference type="InterPro" id="IPR036259">
    <property type="entry name" value="MFS_trans_sf"/>
</dbReference>
<feature type="transmembrane region" description="Helical" evidence="5">
    <location>
        <begin position="47"/>
        <end position="67"/>
    </location>
</feature>
<comment type="function">
    <text evidence="5">Catalyzes the irreversible transfer of a propylamine group from the amino donor S-adenosylmethioninamine (decarboxy-AdoMet) to putrescine (1,4-diaminobutane) to yield spermidine.</text>
</comment>
<comment type="similarity">
    <text evidence="1 5">Belongs to the spermidine/spermine synthase family.</text>
</comment>
<name>A0A7Y4MTI9_MYXXA</name>
<dbReference type="Proteomes" id="UP000533080">
    <property type="component" value="Unassembled WGS sequence"/>
</dbReference>
<dbReference type="Pfam" id="PF01564">
    <property type="entry name" value="Spermine_synth"/>
    <property type="match status" value="1"/>
</dbReference>
<keyword evidence="5" id="KW-0812">Transmembrane</keyword>
<comment type="subunit">
    <text evidence="5">Homodimer or homotetramer.</text>
</comment>
<organism evidence="8 9">
    <name type="scientific">Myxococcus xanthus</name>
    <dbReference type="NCBI Taxonomy" id="34"/>
    <lineage>
        <taxon>Bacteria</taxon>
        <taxon>Pseudomonadati</taxon>
        <taxon>Myxococcota</taxon>
        <taxon>Myxococcia</taxon>
        <taxon>Myxococcales</taxon>
        <taxon>Cystobacterineae</taxon>
        <taxon>Myxococcaceae</taxon>
        <taxon>Myxococcus</taxon>
    </lineage>
</organism>
<protein>
    <recommendedName>
        <fullName evidence="5">Polyamine aminopropyltransferase</fullName>
    </recommendedName>
    <alternativeName>
        <fullName evidence="5">Putrescine aminopropyltransferase</fullName>
        <shortName evidence="5">PAPT</shortName>
    </alternativeName>
    <alternativeName>
        <fullName evidence="5">Spermidine synthase</fullName>
        <shortName evidence="5">SPDS</shortName>
        <shortName evidence="5">SPDSY</shortName>
        <ecNumber evidence="5">2.5.1.16</ecNumber>
    </alternativeName>
</protein>
<dbReference type="RefSeq" id="WP_171443646.1">
    <property type="nucleotide sequence ID" value="NZ_JABFNS010000103.1"/>
</dbReference>
<sequence>MSSPARFPKNLVACLLFLSGGTALVYELVWSKYLGNVLGNSGQAHAVVLATFMGGQALGAFVFGRTADRAKSPLALYGLLELGVGLYALAFPYVLDVLGALWLNVAPSVPDGWRLGPRLLVSSASLLIPTLLMGGTLPALVRHFASSLSGVRYELARLYAVNSLGAAVGVFIAGTKLVPAIGLSSSAGLAAGLNILVALASLGLARRFPPALVPGQTPPVEAGDAEVSYPRIAVRAALIGVLLSGFTSMLYQVTWIRLLSIVLGASTYAFTLILTAFIMGIGLGSFWLMTRKGQVDSLRLFGRLQVALVASICVALPLYVRLPHLFRKAQWMMTRSLDTWPLFQVLTFGFCCLVLLVPTFFMGAAFPAAARVATAKVSEVGRQLGGVYLWNTVGTITGSALGVLVLMPWWGMEGNFIAGVAANLLGAGLAFHAAPGRPAQHARALWPVAATAVLALVVLGGMSGWAVRLSGIASIRSHEKPPESYAKLVAETEALIRPIFYQDDTFATVMVADVPVDNLRFMKLNGKVDASNGSDVETQVVAGHLGALLHPREPKTVLLVGAGAAITAGSVLVHPVEHLDMVEIAPAVIDAARLFKADNRNAVDDPRTHVHVDDAKTFMALSPRKYDLVVSVPSNPWVSGVSGLFTRDFFQTVDRHLADDGVLVQWIHTYESNEELIKLVVRTLRDTFPHATTWLGPHDLVMVASRKPLAFDAARLAERMGHPEVRKDLSRVGINDVFALLSKQVHSEAGQLEFAGEGPINTDDHNLLEYASPIAFFVSNLDVRVKDERRAPEGADRLFLHDYVQQHPPTAEQAAGLYRNIERYHAPNDPMVRGAAAQWRRLAPDSPESALALGKAALAQQDLTLAASLLEPEVARGGREPALVTAYLRLVTARTWASRTMWTPVGALHDTVALGREVASRHPDDEHLARALRSLCEALPRSSCEGTAQTPVAAPGGP</sequence>
<dbReference type="NCBIfam" id="NF037959">
    <property type="entry name" value="MFS_SpdSyn"/>
    <property type="match status" value="1"/>
</dbReference>
<keyword evidence="5" id="KW-0472">Membrane</keyword>
<keyword evidence="5" id="KW-1133">Transmembrane helix</keyword>
<feature type="transmembrane region" description="Helical" evidence="5">
    <location>
        <begin position="180"/>
        <end position="202"/>
    </location>
</feature>
<evidence type="ECO:0000256" key="3">
    <source>
        <dbReference type="ARBA" id="ARBA00023066"/>
    </source>
</evidence>
<dbReference type="HAMAP" id="MF_00198">
    <property type="entry name" value="Spermidine_synth"/>
    <property type="match status" value="1"/>
</dbReference>
<feature type="transmembrane region" description="Helical" evidence="5">
    <location>
        <begin position="416"/>
        <end position="434"/>
    </location>
</feature>
<keyword evidence="4 5" id="KW-0620">Polyamine biosynthesis</keyword>
<feature type="transmembrane region" description="Helical" evidence="5">
    <location>
        <begin position="340"/>
        <end position="366"/>
    </location>
</feature>
<feature type="transmembrane region" description="Helical" evidence="5">
    <location>
        <begin position="446"/>
        <end position="467"/>
    </location>
</feature>
<reference evidence="8 9" key="1">
    <citation type="submission" date="2020-05" db="EMBL/GenBank/DDBJ databases">
        <authorList>
            <person name="Whitworth D."/>
        </authorList>
    </citation>
    <scope>NUCLEOTIDE SEQUENCE [LARGE SCALE GENOMIC DNA]</scope>
    <source>
        <strain evidence="8 9">AM005</strain>
    </source>
</reference>
<dbReference type="InterPro" id="IPR030374">
    <property type="entry name" value="PABS"/>
</dbReference>
<feature type="domain" description="PABS" evidence="7">
    <location>
        <begin position="483"/>
        <end position="716"/>
    </location>
</feature>
<dbReference type="GO" id="GO:0004766">
    <property type="term" value="F:spermidine synthase activity"/>
    <property type="evidence" value="ECO:0007669"/>
    <property type="project" value="UniProtKB-UniRule"/>
</dbReference>
<dbReference type="InterPro" id="IPR001045">
    <property type="entry name" value="Spermi_synthase"/>
</dbReference>
<dbReference type="SUPFAM" id="SSF53335">
    <property type="entry name" value="S-adenosyl-L-methionine-dependent methyltransferases"/>
    <property type="match status" value="1"/>
</dbReference>
<feature type="transmembrane region" description="Helical" evidence="5">
    <location>
        <begin position="300"/>
        <end position="320"/>
    </location>
</feature>
<comment type="subcellular location">
    <subcellularLocation>
        <location evidence="5">Cell membrane</location>
        <topology evidence="5">Multi-pass membrane protein</topology>
    </subcellularLocation>
</comment>
<evidence type="ECO:0000256" key="6">
    <source>
        <dbReference type="PROSITE-ProRule" id="PRU00354"/>
    </source>
</evidence>
<dbReference type="PANTHER" id="PTHR11558">
    <property type="entry name" value="SPERMIDINE/SPERMINE SYNTHASE"/>
    <property type="match status" value="1"/>
</dbReference>
<evidence type="ECO:0000256" key="2">
    <source>
        <dbReference type="ARBA" id="ARBA00022679"/>
    </source>
</evidence>
<comment type="caution">
    <text evidence="5">Lacks the conserved Asp active site.</text>
</comment>
<evidence type="ECO:0000256" key="1">
    <source>
        <dbReference type="ARBA" id="ARBA00007867"/>
    </source>
</evidence>
<dbReference type="GO" id="GO:0005886">
    <property type="term" value="C:plasma membrane"/>
    <property type="evidence" value="ECO:0007669"/>
    <property type="project" value="UniProtKB-SubCell"/>
</dbReference>
<evidence type="ECO:0000259" key="7">
    <source>
        <dbReference type="PROSITE" id="PS51006"/>
    </source>
</evidence>
<accession>A0A7Y4MTI9</accession>
<dbReference type="GO" id="GO:0008295">
    <property type="term" value="P:spermidine biosynthetic process"/>
    <property type="evidence" value="ECO:0007669"/>
    <property type="project" value="UniProtKB-UniRule"/>
</dbReference>
<keyword evidence="2 5" id="KW-0808">Transferase</keyword>
<feature type="transmembrane region" description="Helical" evidence="5">
    <location>
        <begin position="115"/>
        <end position="134"/>
    </location>
</feature>
<comment type="caution">
    <text evidence="8">The sequence shown here is derived from an EMBL/GenBank/DDBJ whole genome shotgun (WGS) entry which is preliminary data.</text>
</comment>
<comment type="catalytic activity">
    <reaction evidence="5">
        <text>S-adenosyl 3-(methylsulfanyl)propylamine + putrescine = S-methyl-5'-thioadenosine + spermidine + H(+)</text>
        <dbReference type="Rhea" id="RHEA:12721"/>
        <dbReference type="ChEBI" id="CHEBI:15378"/>
        <dbReference type="ChEBI" id="CHEBI:17509"/>
        <dbReference type="ChEBI" id="CHEBI:57443"/>
        <dbReference type="ChEBI" id="CHEBI:57834"/>
        <dbReference type="ChEBI" id="CHEBI:326268"/>
        <dbReference type="EC" id="2.5.1.16"/>
    </reaction>
</comment>
<dbReference type="GO" id="GO:0005829">
    <property type="term" value="C:cytosol"/>
    <property type="evidence" value="ECO:0007669"/>
    <property type="project" value="TreeGrafter"/>
</dbReference>
<feature type="transmembrane region" description="Helical" evidence="5">
    <location>
        <begin position="268"/>
        <end position="288"/>
    </location>
</feature>
<evidence type="ECO:0000256" key="5">
    <source>
        <dbReference type="HAMAP-Rule" id="MF_00198"/>
    </source>
</evidence>